<gene>
    <name evidence="2" type="ORF">S06H3_13885</name>
</gene>
<protein>
    <submittedName>
        <fullName evidence="2">Uncharacterized protein</fullName>
    </submittedName>
</protein>
<feature type="transmembrane region" description="Helical" evidence="1">
    <location>
        <begin position="27"/>
        <end position="48"/>
    </location>
</feature>
<evidence type="ECO:0000256" key="1">
    <source>
        <dbReference type="SAM" id="Phobius"/>
    </source>
</evidence>
<sequence length="50" mass="5251">GLSIVPVIVGMLMLIFSGSAYEKTIGLAMALIGPIVIWGVYGCAFFVFKG</sequence>
<feature type="transmembrane region" description="Helical" evidence="1">
    <location>
        <begin position="5"/>
        <end position="21"/>
    </location>
</feature>
<reference evidence="2" key="1">
    <citation type="journal article" date="2014" name="Front. Microbiol.">
        <title>High frequency of phylogenetically diverse reductive dehalogenase-homologous genes in deep subseafloor sedimentary metagenomes.</title>
        <authorList>
            <person name="Kawai M."/>
            <person name="Futagami T."/>
            <person name="Toyoda A."/>
            <person name="Takaki Y."/>
            <person name="Nishi S."/>
            <person name="Hori S."/>
            <person name="Arai W."/>
            <person name="Tsubouchi T."/>
            <person name="Morono Y."/>
            <person name="Uchiyama I."/>
            <person name="Ito T."/>
            <person name="Fujiyama A."/>
            <person name="Inagaki F."/>
            <person name="Takami H."/>
        </authorList>
    </citation>
    <scope>NUCLEOTIDE SEQUENCE</scope>
    <source>
        <strain evidence="2">Expedition CK06-06</strain>
    </source>
</reference>
<dbReference type="AlphaFoldDB" id="X1MFI1"/>
<dbReference type="EMBL" id="BARV01006779">
    <property type="protein sequence ID" value="GAI16851.1"/>
    <property type="molecule type" value="Genomic_DNA"/>
</dbReference>
<name>X1MFI1_9ZZZZ</name>
<accession>X1MFI1</accession>
<proteinExistence type="predicted"/>
<keyword evidence="1" id="KW-1133">Transmembrane helix</keyword>
<keyword evidence="1" id="KW-0472">Membrane</keyword>
<feature type="non-terminal residue" evidence="2">
    <location>
        <position position="1"/>
    </location>
</feature>
<evidence type="ECO:0000313" key="2">
    <source>
        <dbReference type="EMBL" id="GAI16851.1"/>
    </source>
</evidence>
<keyword evidence="1" id="KW-0812">Transmembrane</keyword>
<comment type="caution">
    <text evidence="2">The sequence shown here is derived from an EMBL/GenBank/DDBJ whole genome shotgun (WGS) entry which is preliminary data.</text>
</comment>
<organism evidence="2">
    <name type="scientific">marine sediment metagenome</name>
    <dbReference type="NCBI Taxonomy" id="412755"/>
    <lineage>
        <taxon>unclassified sequences</taxon>
        <taxon>metagenomes</taxon>
        <taxon>ecological metagenomes</taxon>
    </lineage>
</organism>